<evidence type="ECO:0000256" key="1">
    <source>
        <dbReference type="ARBA" id="ARBA00023015"/>
    </source>
</evidence>
<keyword evidence="1" id="KW-0805">Transcription regulation</keyword>
<dbReference type="SMART" id="SM00345">
    <property type="entry name" value="HTH_GNTR"/>
    <property type="match status" value="1"/>
</dbReference>
<evidence type="ECO:0000313" key="6">
    <source>
        <dbReference type="EMBL" id="GAA4634144.1"/>
    </source>
</evidence>
<keyword evidence="7" id="KW-1185">Reference proteome</keyword>
<feature type="domain" description="HTH gntR-type" evidence="5">
    <location>
        <begin position="94"/>
        <end position="162"/>
    </location>
</feature>
<evidence type="ECO:0000256" key="3">
    <source>
        <dbReference type="ARBA" id="ARBA00023163"/>
    </source>
</evidence>
<evidence type="ECO:0000256" key="4">
    <source>
        <dbReference type="SAM" id="MobiDB-lite"/>
    </source>
</evidence>
<dbReference type="Gene3D" id="1.10.10.10">
    <property type="entry name" value="Winged helix-like DNA-binding domain superfamily/Winged helix DNA-binding domain"/>
    <property type="match status" value="1"/>
</dbReference>
<accession>A0ABP8UN50</accession>
<evidence type="ECO:0000313" key="7">
    <source>
        <dbReference type="Proteomes" id="UP001501442"/>
    </source>
</evidence>
<dbReference type="InterPro" id="IPR036388">
    <property type="entry name" value="WH-like_DNA-bd_sf"/>
</dbReference>
<feature type="compositionally biased region" description="Basic residues" evidence="4">
    <location>
        <begin position="1"/>
        <end position="13"/>
    </location>
</feature>
<reference evidence="7" key="1">
    <citation type="journal article" date="2019" name="Int. J. Syst. Evol. Microbiol.">
        <title>The Global Catalogue of Microorganisms (GCM) 10K type strain sequencing project: providing services to taxonomists for standard genome sequencing and annotation.</title>
        <authorList>
            <consortium name="The Broad Institute Genomics Platform"/>
            <consortium name="The Broad Institute Genome Sequencing Center for Infectious Disease"/>
            <person name="Wu L."/>
            <person name="Ma J."/>
        </authorList>
    </citation>
    <scope>NUCLEOTIDE SEQUENCE [LARGE SCALE GENOMIC DNA]</scope>
    <source>
        <strain evidence="7">JCM 17939</strain>
    </source>
</reference>
<dbReference type="RefSeq" id="WP_345437132.1">
    <property type="nucleotide sequence ID" value="NZ_BAABHK010000013.1"/>
</dbReference>
<name>A0ABP8UN50_9ACTN</name>
<organism evidence="6 7">
    <name type="scientific">Actinoallomurus vinaceus</name>
    <dbReference type="NCBI Taxonomy" id="1080074"/>
    <lineage>
        <taxon>Bacteria</taxon>
        <taxon>Bacillati</taxon>
        <taxon>Actinomycetota</taxon>
        <taxon>Actinomycetes</taxon>
        <taxon>Streptosporangiales</taxon>
        <taxon>Thermomonosporaceae</taxon>
        <taxon>Actinoallomurus</taxon>
    </lineage>
</organism>
<dbReference type="SUPFAM" id="SSF46785">
    <property type="entry name" value="Winged helix' DNA-binding domain"/>
    <property type="match status" value="1"/>
</dbReference>
<keyword evidence="3" id="KW-0804">Transcription</keyword>
<gene>
    <name evidence="6" type="ORF">GCM10023196_074520</name>
</gene>
<evidence type="ECO:0000256" key="2">
    <source>
        <dbReference type="ARBA" id="ARBA00023125"/>
    </source>
</evidence>
<proteinExistence type="predicted"/>
<dbReference type="Proteomes" id="UP001501442">
    <property type="component" value="Unassembled WGS sequence"/>
</dbReference>
<comment type="caution">
    <text evidence="6">The sequence shown here is derived from an EMBL/GenBank/DDBJ whole genome shotgun (WGS) entry which is preliminary data.</text>
</comment>
<dbReference type="Pfam" id="PF00392">
    <property type="entry name" value="GntR"/>
    <property type="match status" value="1"/>
</dbReference>
<evidence type="ECO:0000259" key="5">
    <source>
        <dbReference type="PROSITE" id="PS50949"/>
    </source>
</evidence>
<dbReference type="InterPro" id="IPR000524">
    <property type="entry name" value="Tscrpt_reg_HTH_GntR"/>
</dbReference>
<keyword evidence="2" id="KW-0238">DNA-binding</keyword>
<dbReference type="PROSITE" id="PS50949">
    <property type="entry name" value="HTH_GNTR"/>
    <property type="match status" value="1"/>
</dbReference>
<sequence length="166" mass="18394">MTRSAGRTRRRSRAPGGAGRNLHAEAVATSLQSTYGGWVIIWSAWRQAFTAFSAISTDPMIIDETSVSRLLHRIGEVELAARTPGRSVAGVVDDANVRRATEVMRDRIVCGDWPPGRKILSGEELAPILQVDRRAVHRALSHLERIGYLRTVPDRGTYVRPPSDWP</sequence>
<feature type="region of interest" description="Disordered" evidence="4">
    <location>
        <begin position="1"/>
        <end position="21"/>
    </location>
</feature>
<protein>
    <recommendedName>
        <fullName evidence="5">HTH gntR-type domain-containing protein</fullName>
    </recommendedName>
</protein>
<dbReference type="InterPro" id="IPR036390">
    <property type="entry name" value="WH_DNA-bd_sf"/>
</dbReference>
<dbReference type="EMBL" id="BAABHK010000013">
    <property type="protein sequence ID" value="GAA4634144.1"/>
    <property type="molecule type" value="Genomic_DNA"/>
</dbReference>